<comment type="similarity">
    <text evidence="1">Belongs to the membrane fusion protein (MFP) (TC 8.A.1) family.</text>
</comment>
<comment type="caution">
    <text evidence="3">The sequence shown here is derived from an EMBL/GenBank/DDBJ whole genome shotgun (WGS) entry which is preliminary data.</text>
</comment>
<name>A0A1E5Q986_9PROT</name>
<gene>
    <name evidence="3" type="ORF">BEN30_07975</name>
</gene>
<dbReference type="InterPro" id="IPR058625">
    <property type="entry name" value="MdtA-like_BSH"/>
</dbReference>
<keyword evidence="4" id="KW-1185">Reference proteome</keyword>
<dbReference type="NCBIfam" id="TIGR01730">
    <property type="entry name" value="RND_mfp"/>
    <property type="match status" value="1"/>
</dbReference>
<dbReference type="STRING" id="28181.BEN30_07975"/>
<proteinExistence type="inferred from homology"/>
<dbReference type="SUPFAM" id="SSF111369">
    <property type="entry name" value="HlyD-like secretion proteins"/>
    <property type="match status" value="2"/>
</dbReference>
<dbReference type="GO" id="GO:0015562">
    <property type="term" value="F:efflux transmembrane transporter activity"/>
    <property type="evidence" value="ECO:0007669"/>
    <property type="project" value="TreeGrafter"/>
</dbReference>
<dbReference type="PANTHER" id="PTHR30469">
    <property type="entry name" value="MULTIDRUG RESISTANCE PROTEIN MDTA"/>
    <property type="match status" value="1"/>
</dbReference>
<sequence>MAFVAFGYAPPAPAADYQTAVIAVEQIGEMTTLAGTVVPYKEVNLSAQSPGRVTFISGAEGDSFKKEELLVTIDDDSIQAQRRAALADIASAQAAMQNARVQYSRELISPRQNSISTMPGMGMPSMFDQFFTRGFSDMVGKSDSGVERQADLYSSYNGMNQAQSQLAQAHARLEALDASVRDTRTLAPFEGVITQKLVEEGDTVQPGQSLLKYAYTKYLRLEVEVPVRLVSSIDKGMMLPARLDVRGAEVMARVAQIFPMADTSGHTVTVKLDLPEGTPGGAGMYAEIRVPDLSTSDRSAPIVPTAALVWRGSFPSVFVVDGENISLRLVRLGVNLDDGRMSVLAGLKGGEKVILNPPAGLSSSSAK</sequence>
<dbReference type="GO" id="GO:1990281">
    <property type="term" value="C:efflux pump complex"/>
    <property type="evidence" value="ECO:0007669"/>
    <property type="project" value="TreeGrafter"/>
</dbReference>
<protein>
    <recommendedName>
        <fullName evidence="2">Multidrug resistance protein MdtA-like barrel-sandwich hybrid domain-containing protein</fullName>
    </recommendedName>
</protein>
<dbReference type="Pfam" id="PF25917">
    <property type="entry name" value="BSH_RND"/>
    <property type="match status" value="1"/>
</dbReference>
<accession>A0A1E5Q986</accession>
<evidence type="ECO:0000256" key="1">
    <source>
        <dbReference type="ARBA" id="ARBA00009477"/>
    </source>
</evidence>
<dbReference type="Gene3D" id="1.10.287.470">
    <property type="entry name" value="Helix hairpin bin"/>
    <property type="match status" value="2"/>
</dbReference>
<dbReference type="EMBL" id="MCGG01000018">
    <property type="protein sequence ID" value="OEJ67941.1"/>
    <property type="molecule type" value="Genomic_DNA"/>
</dbReference>
<dbReference type="AlphaFoldDB" id="A0A1E5Q986"/>
<evidence type="ECO:0000313" key="4">
    <source>
        <dbReference type="Proteomes" id="UP000095347"/>
    </source>
</evidence>
<evidence type="ECO:0000313" key="3">
    <source>
        <dbReference type="EMBL" id="OEJ67941.1"/>
    </source>
</evidence>
<reference evidence="4" key="1">
    <citation type="submission" date="2016-07" db="EMBL/GenBank/DDBJ databases">
        <authorList>
            <person name="Florea S."/>
            <person name="Webb J.S."/>
            <person name="Jaromczyk J."/>
            <person name="Schardl C.L."/>
        </authorList>
    </citation>
    <scope>NUCLEOTIDE SEQUENCE [LARGE SCALE GENOMIC DNA]</scope>
    <source>
        <strain evidence="4">MV-1</strain>
    </source>
</reference>
<dbReference type="Gene3D" id="2.40.50.100">
    <property type="match status" value="2"/>
</dbReference>
<dbReference type="Gene3D" id="2.40.420.20">
    <property type="match status" value="1"/>
</dbReference>
<dbReference type="Proteomes" id="UP000095347">
    <property type="component" value="Unassembled WGS sequence"/>
</dbReference>
<evidence type="ECO:0000259" key="2">
    <source>
        <dbReference type="Pfam" id="PF25917"/>
    </source>
</evidence>
<dbReference type="InterPro" id="IPR006143">
    <property type="entry name" value="RND_pump_MFP"/>
</dbReference>
<feature type="domain" description="Multidrug resistance protein MdtA-like barrel-sandwich hybrid" evidence="2">
    <location>
        <begin position="42"/>
        <end position="209"/>
    </location>
</feature>
<dbReference type="Gene3D" id="2.40.30.170">
    <property type="match status" value="1"/>
</dbReference>
<dbReference type="PANTHER" id="PTHR30469:SF15">
    <property type="entry name" value="HLYD FAMILY OF SECRETION PROTEINS"/>
    <property type="match status" value="1"/>
</dbReference>
<organism evidence="3 4">
    <name type="scientific">Magnetovibrio blakemorei</name>
    <dbReference type="NCBI Taxonomy" id="28181"/>
    <lineage>
        <taxon>Bacteria</taxon>
        <taxon>Pseudomonadati</taxon>
        <taxon>Pseudomonadota</taxon>
        <taxon>Alphaproteobacteria</taxon>
        <taxon>Rhodospirillales</taxon>
        <taxon>Magnetovibrionaceae</taxon>
        <taxon>Magnetovibrio</taxon>
    </lineage>
</organism>